<dbReference type="GO" id="GO:0008821">
    <property type="term" value="F:crossover junction DNA endonuclease activity"/>
    <property type="evidence" value="ECO:0007669"/>
    <property type="project" value="UniProtKB-UniRule"/>
</dbReference>
<comment type="subcellular location">
    <subcellularLocation>
        <location evidence="2 13">Nucleus</location>
    </subcellularLocation>
</comment>
<evidence type="ECO:0000256" key="3">
    <source>
        <dbReference type="ARBA" id="ARBA00010015"/>
    </source>
</evidence>
<dbReference type="InterPro" id="IPR047416">
    <property type="entry name" value="XPF_nuclease_Mus81"/>
</dbReference>
<dbReference type="GO" id="GO:0003677">
    <property type="term" value="F:DNA binding"/>
    <property type="evidence" value="ECO:0007669"/>
    <property type="project" value="UniProtKB-UniRule"/>
</dbReference>
<dbReference type="AlphaFoldDB" id="A0AAV4TMB7"/>
<dbReference type="InterPro" id="IPR027421">
    <property type="entry name" value="DNA_pol_lamdba_lyase_dom_sf"/>
</dbReference>
<comment type="caution">
    <text evidence="16">The sequence shown here is derived from an EMBL/GenBank/DDBJ whole genome shotgun (WGS) entry which is preliminary data.</text>
</comment>
<dbReference type="CDD" id="cd20074">
    <property type="entry name" value="XPF_nuclease_Mus81"/>
    <property type="match status" value="1"/>
</dbReference>
<evidence type="ECO:0000259" key="15">
    <source>
        <dbReference type="SMART" id="SM00891"/>
    </source>
</evidence>
<organism evidence="16 17">
    <name type="scientific">Caerostris extrusa</name>
    <name type="common">Bark spider</name>
    <name type="synonym">Caerostris bankana</name>
    <dbReference type="NCBI Taxonomy" id="172846"/>
    <lineage>
        <taxon>Eukaryota</taxon>
        <taxon>Metazoa</taxon>
        <taxon>Ecdysozoa</taxon>
        <taxon>Arthropoda</taxon>
        <taxon>Chelicerata</taxon>
        <taxon>Arachnida</taxon>
        <taxon>Araneae</taxon>
        <taxon>Araneomorphae</taxon>
        <taxon>Entelegynae</taxon>
        <taxon>Araneoidea</taxon>
        <taxon>Araneidae</taxon>
        <taxon>Caerostris</taxon>
    </lineage>
</organism>
<comment type="similarity">
    <text evidence="3 13">Belongs to the XPF family.</text>
</comment>
<evidence type="ECO:0000256" key="11">
    <source>
        <dbReference type="ARBA" id="ARBA00023204"/>
    </source>
</evidence>
<protein>
    <recommendedName>
        <fullName evidence="13">Crossover junction endonuclease MUS81</fullName>
        <ecNumber evidence="13">3.1.22.-</ecNumber>
    </recommendedName>
</protein>
<dbReference type="GO" id="GO:0031573">
    <property type="term" value="P:mitotic intra-S DNA damage checkpoint signaling"/>
    <property type="evidence" value="ECO:0007669"/>
    <property type="project" value="TreeGrafter"/>
</dbReference>
<gene>
    <name evidence="16" type="primary">mus81</name>
    <name evidence="16" type="ORF">CEXT_167131</name>
</gene>
<dbReference type="GO" id="GO:0005634">
    <property type="term" value="C:nucleus"/>
    <property type="evidence" value="ECO:0007669"/>
    <property type="project" value="UniProtKB-SubCell"/>
</dbReference>
<evidence type="ECO:0000256" key="13">
    <source>
        <dbReference type="RuleBase" id="RU369042"/>
    </source>
</evidence>
<feature type="domain" description="ERCC4" evidence="15">
    <location>
        <begin position="181"/>
        <end position="281"/>
    </location>
</feature>
<dbReference type="Gene3D" id="3.40.50.10130">
    <property type="match status" value="1"/>
</dbReference>
<keyword evidence="17" id="KW-1185">Reference proteome</keyword>
<dbReference type="GO" id="GO:0006308">
    <property type="term" value="P:DNA catabolic process"/>
    <property type="evidence" value="ECO:0007669"/>
    <property type="project" value="UniProtKB-UniRule"/>
</dbReference>
<feature type="region of interest" description="Disordered" evidence="14">
    <location>
        <begin position="86"/>
        <end position="113"/>
    </location>
</feature>
<evidence type="ECO:0000256" key="12">
    <source>
        <dbReference type="ARBA" id="ARBA00023242"/>
    </source>
</evidence>
<evidence type="ECO:0000256" key="8">
    <source>
        <dbReference type="ARBA" id="ARBA00022801"/>
    </source>
</evidence>
<evidence type="ECO:0000256" key="7">
    <source>
        <dbReference type="ARBA" id="ARBA00022763"/>
    </source>
</evidence>
<dbReference type="Gene3D" id="1.10.150.670">
    <property type="entry name" value="Crossover junction endonuclease EME1, DNA-binding domain"/>
    <property type="match status" value="1"/>
</dbReference>
<comment type="subunit">
    <text evidence="13">Interacts with EME1.</text>
</comment>
<evidence type="ECO:0000256" key="14">
    <source>
        <dbReference type="SAM" id="MobiDB-lite"/>
    </source>
</evidence>
<dbReference type="GO" id="GO:0031297">
    <property type="term" value="P:replication fork processing"/>
    <property type="evidence" value="ECO:0007669"/>
    <property type="project" value="UniProtKB-ARBA"/>
</dbReference>
<dbReference type="PANTHER" id="PTHR13451:SF0">
    <property type="entry name" value="CROSSOVER JUNCTION ENDONUCLEASE MUS81"/>
    <property type="match status" value="1"/>
</dbReference>
<proteinExistence type="inferred from homology"/>
<dbReference type="GO" id="GO:0048476">
    <property type="term" value="C:Holliday junction resolvase complex"/>
    <property type="evidence" value="ECO:0007669"/>
    <property type="project" value="UniProtKB-UniRule"/>
</dbReference>
<keyword evidence="10 13" id="KW-0233">DNA recombination</keyword>
<keyword evidence="8 13" id="KW-0378">Hydrolase</keyword>
<dbReference type="PANTHER" id="PTHR13451">
    <property type="entry name" value="CLASS II CROSSOVER JUNCTION ENDONUCLEASE MUS81"/>
    <property type="match status" value="1"/>
</dbReference>
<dbReference type="InterPro" id="IPR010996">
    <property type="entry name" value="HHH_MUS81"/>
</dbReference>
<dbReference type="GO" id="GO:0000712">
    <property type="term" value="P:resolution of meiotic recombination intermediates"/>
    <property type="evidence" value="ECO:0007669"/>
    <property type="project" value="TreeGrafter"/>
</dbReference>
<evidence type="ECO:0000313" key="16">
    <source>
        <dbReference type="EMBL" id="GIY47550.1"/>
    </source>
</evidence>
<accession>A0AAV4TMB7</accession>
<keyword evidence="11 13" id="KW-0234">DNA repair</keyword>
<name>A0AAV4TMB7_CAEEX</name>
<evidence type="ECO:0000313" key="17">
    <source>
        <dbReference type="Proteomes" id="UP001054945"/>
    </source>
</evidence>
<evidence type="ECO:0000256" key="9">
    <source>
        <dbReference type="ARBA" id="ARBA00022842"/>
    </source>
</evidence>
<dbReference type="EC" id="3.1.22.-" evidence="13"/>
<reference evidence="16 17" key="1">
    <citation type="submission" date="2021-06" db="EMBL/GenBank/DDBJ databases">
        <title>Caerostris extrusa draft genome.</title>
        <authorList>
            <person name="Kono N."/>
            <person name="Arakawa K."/>
        </authorList>
    </citation>
    <scope>NUCLEOTIDE SEQUENCE [LARGE SCALE GENOMIC DNA]</scope>
</reference>
<dbReference type="InterPro" id="IPR042530">
    <property type="entry name" value="EME1/EME2_C"/>
</dbReference>
<dbReference type="SMART" id="SM00891">
    <property type="entry name" value="ERCC4"/>
    <property type="match status" value="1"/>
</dbReference>
<sequence>MEKSKQRVKKKYICPNPLFVKWLTEWKQEAADKGLKIQYVYGKALSSLKKYPLPLSSGKEAKILEYFGDKICAMLDAKLVEWKQSNTSPSNSQSSSQSSSCASSNSSNDELTKSKPINKVISSQIPKNAVEIKTVNLGRIPPIPRTVNITNKTENKYEKDLNSCSFDQNTFYLLPGSFSILLCVDNCETLSGHGKVKQIFLSELKKCGVEYEVRKLHVGDFLWIARDSFDSEKELVLDFVVERKRMDDLAHSIKDGRFREQKFRMKNSGLRNPIYLVENCSGAKYLGLPESTLEQAMINTQICDGFNVKRTQGIKESVAYLSLMTKMLRSKYQGLTLMSGSRDSIQKKSLSSNVFMSFKDFNCSSVKNKSLTVKEMFAKHLLQFFGLSVDRAAAIVEVFKTPSDRKKMPAPPLLRNLSEDPLVYAIARLPCENLSMVSRPFCLRMLESSFFNTVGIGSNQTEFHLVVFWEKELLNKI</sequence>
<dbReference type="GO" id="GO:0000727">
    <property type="term" value="P:double-strand break repair via break-induced replication"/>
    <property type="evidence" value="ECO:0007669"/>
    <property type="project" value="UniProtKB-UniRule"/>
</dbReference>
<keyword evidence="6 13" id="KW-0255">Endonuclease</keyword>
<dbReference type="InterPro" id="IPR011335">
    <property type="entry name" value="Restrct_endonuc-II-like"/>
</dbReference>
<dbReference type="SUPFAM" id="SSF52980">
    <property type="entry name" value="Restriction endonuclease-like"/>
    <property type="match status" value="1"/>
</dbReference>
<dbReference type="Pfam" id="PF02732">
    <property type="entry name" value="ERCC4"/>
    <property type="match status" value="1"/>
</dbReference>
<evidence type="ECO:0000256" key="1">
    <source>
        <dbReference type="ARBA" id="ARBA00001946"/>
    </source>
</evidence>
<evidence type="ECO:0000256" key="4">
    <source>
        <dbReference type="ARBA" id="ARBA00022722"/>
    </source>
</evidence>
<dbReference type="FunFam" id="1.10.150.110:FF:000001">
    <property type="entry name" value="Putative Crossover junction endonuclease MUS81"/>
    <property type="match status" value="1"/>
</dbReference>
<dbReference type="FunFam" id="3.40.50.10130:FF:000003">
    <property type="entry name" value="Crossover junction endonuclease MUS81"/>
    <property type="match status" value="1"/>
</dbReference>
<evidence type="ECO:0000256" key="5">
    <source>
        <dbReference type="ARBA" id="ARBA00022723"/>
    </source>
</evidence>
<dbReference type="GO" id="GO:0048257">
    <property type="term" value="F:3'-flap endonuclease activity"/>
    <property type="evidence" value="ECO:0007669"/>
    <property type="project" value="TreeGrafter"/>
</dbReference>
<keyword evidence="4 13" id="KW-0540">Nuclease</keyword>
<evidence type="ECO:0000256" key="6">
    <source>
        <dbReference type="ARBA" id="ARBA00022759"/>
    </source>
</evidence>
<evidence type="ECO:0000256" key="2">
    <source>
        <dbReference type="ARBA" id="ARBA00004123"/>
    </source>
</evidence>
<dbReference type="InterPro" id="IPR006166">
    <property type="entry name" value="ERCC4_domain"/>
</dbReference>
<dbReference type="Pfam" id="PF14716">
    <property type="entry name" value="HHH_8"/>
    <property type="match status" value="1"/>
</dbReference>
<keyword evidence="5 13" id="KW-0479">Metal-binding</keyword>
<dbReference type="Gene3D" id="1.10.150.110">
    <property type="entry name" value="DNA polymerase beta, N-terminal domain-like"/>
    <property type="match status" value="1"/>
</dbReference>
<evidence type="ECO:0000256" key="10">
    <source>
        <dbReference type="ARBA" id="ARBA00023172"/>
    </source>
</evidence>
<comment type="function">
    <text evidence="13">Interacts with EME1 to form a DNA structure-specific endonuclease with substrate preference for branched DNA structures with a 5'-end at the branch nick. Typical substrates include 3'-flap structures, D-loops, replication forks and nicked Holliday junctions. May be required in mitosis for the processing of stalled or collapsed replication fork intermediates. May be required in meiosis for the repair of meiosis-specific double strand breaks subsequent to single-end invasion (SEI).</text>
</comment>
<dbReference type="SUPFAM" id="SSF47802">
    <property type="entry name" value="DNA polymerase beta, N-terminal domain-like"/>
    <property type="match status" value="1"/>
</dbReference>
<keyword evidence="9 13" id="KW-0460">Magnesium</keyword>
<dbReference type="GO" id="GO:0046872">
    <property type="term" value="F:metal ion binding"/>
    <property type="evidence" value="ECO:0007669"/>
    <property type="project" value="UniProtKB-UniRule"/>
</dbReference>
<keyword evidence="7 13" id="KW-0227">DNA damage</keyword>
<feature type="compositionally biased region" description="Low complexity" evidence="14">
    <location>
        <begin position="86"/>
        <end position="108"/>
    </location>
</feature>
<dbReference type="EMBL" id="BPLR01011592">
    <property type="protein sequence ID" value="GIY47550.1"/>
    <property type="molecule type" value="Genomic_DNA"/>
</dbReference>
<dbReference type="InterPro" id="IPR033309">
    <property type="entry name" value="Mus81"/>
</dbReference>
<dbReference type="Proteomes" id="UP001054945">
    <property type="component" value="Unassembled WGS sequence"/>
</dbReference>
<keyword evidence="12 13" id="KW-0539">Nucleus</keyword>
<comment type="cofactor">
    <cofactor evidence="1 13">
        <name>Mg(2+)</name>
        <dbReference type="ChEBI" id="CHEBI:18420"/>
    </cofactor>
</comment>